<protein>
    <submittedName>
        <fullName evidence="4">Alcohol dehydrogenase catalytic domain-containing protein</fullName>
    </submittedName>
</protein>
<sequence>MTTTGKQLFTTLESDGTLTVEIEEVTVADPTGNQVLVKMEAAPINPSDLAILTGAADFENAEYSPGKVVAKMPEPFNTGSKARHGQKLPAGNEGAGTVIATGDGDMAKALMGQRVACVPGNAYSEYCLADAAMCLPLGDNSSEDGASAFVNPMTALGFAENAKMDGQKAIVHTAAASNLGQMLVKICQEDDLELVNIVRKAEHVDLLKGLGAKHVVNSSDDDFMKQLRTAIDETDAFYGFDPIGGGQATDNVFKAMEQVAVGKMTEYSRYGSNQQKRMFIYGRLDMGPTILTPSYGFGWTLSGWLLTPFLANAGMETMVRMRQRVLENITTTFASSYKQKVTLEGMLEKGAITDYRQMKTGEKYLVTPHG</sequence>
<gene>
    <name evidence="4" type="ORF">GRI94_07665</name>
</gene>
<dbReference type="InterPro" id="IPR011032">
    <property type="entry name" value="GroES-like_sf"/>
</dbReference>
<dbReference type="InterPro" id="IPR020843">
    <property type="entry name" value="ER"/>
</dbReference>
<dbReference type="OrthoDB" id="8629910at2"/>
<organism evidence="4 5">
    <name type="scientific">Parerythrobacter jejuensis</name>
    <dbReference type="NCBI Taxonomy" id="795812"/>
    <lineage>
        <taxon>Bacteria</taxon>
        <taxon>Pseudomonadati</taxon>
        <taxon>Pseudomonadota</taxon>
        <taxon>Alphaproteobacteria</taxon>
        <taxon>Sphingomonadales</taxon>
        <taxon>Erythrobacteraceae</taxon>
        <taxon>Parerythrobacter</taxon>
    </lineage>
</organism>
<evidence type="ECO:0000259" key="3">
    <source>
        <dbReference type="SMART" id="SM00829"/>
    </source>
</evidence>
<dbReference type="Gene3D" id="3.40.50.720">
    <property type="entry name" value="NAD(P)-binding Rossmann-like Domain"/>
    <property type="match status" value="1"/>
</dbReference>
<dbReference type="Pfam" id="PF08240">
    <property type="entry name" value="ADH_N"/>
    <property type="match status" value="1"/>
</dbReference>
<dbReference type="SUPFAM" id="SSF51735">
    <property type="entry name" value="NAD(P)-binding Rossmann-fold domains"/>
    <property type="match status" value="1"/>
</dbReference>
<dbReference type="Gene3D" id="3.90.180.10">
    <property type="entry name" value="Medium-chain alcohol dehydrogenases, catalytic domain"/>
    <property type="match status" value="1"/>
</dbReference>
<evidence type="ECO:0000256" key="1">
    <source>
        <dbReference type="ARBA" id="ARBA00022857"/>
    </source>
</evidence>
<keyword evidence="1" id="KW-0521">NADP</keyword>
<keyword evidence="5" id="KW-1185">Reference proteome</keyword>
<dbReference type="GO" id="GO:0070402">
    <property type="term" value="F:NADPH binding"/>
    <property type="evidence" value="ECO:0007669"/>
    <property type="project" value="TreeGrafter"/>
</dbReference>
<comment type="caution">
    <text evidence="4">The sequence shown here is derived from an EMBL/GenBank/DDBJ whole genome shotgun (WGS) entry which is preliminary data.</text>
</comment>
<dbReference type="InterPro" id="IPR013154">
    <property type="entry name" value="ADH-like_N"/>
</dbReference>
<dbReference type="AlphaFoldDB" id="A0A845AQM4"/>
<accession>A0A845AQM4</accession>
<evidence type="ECO:0000313" key="5">
    <source>
        <dbReference type="Proteomes" id="UP000446786"/>
    </source>
</evidence>
<name>A0A845AQM4_9SPHN</name>
<dbReference type="InterPro" id="IPR036291">
    <property type="entry name" value="NAD(P)-bd_dom_sf"/>
</dbReference>
<dbReference type="SMART" id="SM00829">
    <property type="entry name" value="PKS_ER"/>
    <property type="match status" value="1"/>
</dbReference>
<feature type="domain" description="Enoyl reductase (ER)" evidence="3">
    <location>
        <begin position="16"/>
        <end position="366"/>
    </location>
</feature>
<dbReference type="EMBL" id="WTYE01000001">
    <property type="protein sequence ID" value="MXP31697.1"/>
    <property type="molecule type" value="Genomic_DNA"/>
</dbReference>
<evidence type="ECO:0000256" key="2">
    <source>
        <dbReference type="ARBA" id="ARBA00023002"/>
    </source>
</evidence>
<evidence type="ECO:0000313" key="4">
    <source>
        <dbReference type="EMBL" id="MXP31697.1"/>
    </source>
</evidence>
<proteinExistence type="predicted"/>
<dbReference type="SUPFAM" id="SSF50129">
    <property type="entry name" value="GroES-like"/>
    <property type="match status" value="1"/>
</dbReference>
<dbReference type="Proteomes" id="UP000446786">
    <property type="component" value="Unassembled WGS sequence"/>
</dbReference>
<dbReference type="PANTHER" id="PTHR48106">
    <property type="entry name" value="QUINONE OXIDOREDUCTASE PIG3-RELATED"/>
    <property type="match status" value="1"/>
</dbReference>
<dbReference type="PANTHER" id="PTHR48106:SF18">
    <property type="entry name" value="QUINONE OXIDOREDUCTASE PIG3"/>
    <property type="match status" value="1"/>
</dbReference>
<reference evidence="4 5" key="1">
    <citation type="submission" date="2019-12" db="EMBL/GenBank/DDBJ databases">
        <title>Genomic-based taxomic classification of the family Erythrobacteraceae.</title>
        <authorList>
            <person name="Xu L."/>
        </authorList>
    </citation>
    <scope>NUCLEOTIDE SEQUENCE [LARGE SCALE GENOMIC DNA]</scope>
    <source>
        <strain evidence="4 5">JCM 16677</strain>
    </source>
</reference>
<dbReference type="CDD" id="cd08291">
    <property type="entry name" value="ETR_like_1"/>
    <property type="match status" value="1"/>
</dbReference>
<dbReference type="RefSeq" id="WP_160779114.1">
    <property type="nucleotide sequence ID" value="NZ_BAAAZF010000001.1"/>
</dbReference>
<keyword evidence="2" id="KW-0560">Oxidoreductase</keyword>
<dbReference type="GO" id="GO:0016651">
    <property type="term" value="F:oxidoreductase activity, acting on NAD(P)H"/>
    <property type="evidence" value="ECO:0007669"/>
    <property type="project" value="TreeGrafter"/>
</dbReference>